<gene>
    <name evidence="1" type="ORF">IBL28_07515</name>
</gene>
<name>A0A926JQX6_9FLAO</name>
<dbReference type="Proteomes" id="UP000653730">
    <property type="component" value="Unassembled WGS sequence"/>
</dbReference>
<evidence type="ECO:0000313" key="1">
    <source>
        <dbReference type="EMBL" id="MBC9795808.1"/>
    </source>
</evidence>
<reference evidence="1 2" key="1">
    <citation type="submission" date="2020-09" db="EMBL/GenBank/DDBJ databases">
        <title>Sinomicrobium weinanense sp. nov., a halophilic bacteria isolated from saline-alkali soil.</title>
        <authorList>
            <person name="Wu P."/>
            <person name="Ren H."/>
            <person name="Mei Y."/>
            <person name="Liang Y."/>
            <person name="Chen Z."/>
        </authorList>
    </citation>
    <scope>NUCLEOTIDE SEQUENCE [LARGE SCALE GENOMIC DNA]</scope>
    <source>
        <strain evidence="1 2">FJxs</strain>
    </source>
</reference>
<keyword evidence="2" id="KW-1185">Reference proteome</keyword>
<protein>
    <submittedName>
        <fullName evidence="1">Uncharacterized protein</fullName>
    </submittedName>
</protein>
<dbReference type="AlphaFoldDB" id="A0A926JQX6"/>
<proteinExistence type="predicted"/>
<comment type="caution">
    <text evidence="1">The sequence shown here is derived from an EMBL/GenBank/DDBJ whole genome shotgun (WGS) entry which is preliminary data.</text>
</comment>
<dbReference type="EMBL" id="JACVDC010000015">
    <property type="protein sequence ID" value="MBC9795808.1"/>
    <property type="molecule type" value="Genomic_DNA"/>
</dbReference>
<dbReference type="RefSeq" id="WP_187964956.1">
    <property type="nucleotide sequence ID" value="NZ_JACVDC010000015.1"/>
</dbReference>
<evidence type="ECO:0000313" key="2">
    <source>
        <dbReference type="Proteomes" id="UP000653730"/>
    </source>
</evidence>
<organism evidence="1 2">
    <name type="scientific">Sinomicrobium weinanense</name>
    <dbReference type="NCBI Taxonomy" id="2842200"/>
    <lineage>
        <taxon>Bacteria</taxon>
        <taxon>Pseudomonadati</taxon>
        <taxon>Bacteroidota</taxon>
        <taxon>Flavobacteriia</taxon>
        <taxon>Flavobacteriales</taxon>
        <taxon>Flavobacteriaceae</taxon>
        <taxon>Sinomicrobium</taxon>
    </lineage>
</organism>
<sequence length="72" mass="8755">MLHPDKFQNEIYTLLTKIEEEYPELSPFLDENLVTIPYIEHPKLDDETFSRYLDDLKQLLYHYTNNHQKNKA</sequence>
<accession>A0A926JQX6</accession>